<dbReference type="EMBL" id="JARJLG010000308">
    <property type="protein sequence ID" value="KAJ7718294.1"/>
    <property type="molecule type" value="Genomic_DNA"/>
</dbReference>
<accession>A0AAD7HDV1</accession>
<dbReference type="GO" id="GO:0032541">
    <property type="term" value="C:cortical endoplasmic reticulum"/>
    <property type="evidence" value="ECO:0007669"/>
    <property type="project" value="TreeGrafter"/>
</dbReference>
<feature type="domain" description="VASt" evidence="8">
    <location>
        <begin position="602"/>
        <end position="773"/>
    </location>
</feature>
<feature type="compositionally biased region" description="Low complexity" evidence="6">
    <location>
        <begin position="288"/>
        <end position="302"/>
    </location>
</feature>
<dbReference type="GO" id="GO:0005886">
    <property type="term" value="C:plasma membrane"/>
    <property type="evidence" value="ECO:0007669"/>
    <property type="project" value="TreeGrafter"/>
</dbReference>
<feature type="compositionally biased region" description="Low complexity" evidence="6">
    <location>
        <begin position="240"/>
        <end position="254"/>
    </location>
</feature>
<reference evidence="9" key="1">
    <citation type="submission" date="2023-03" db="EMBL/GenBank/DDBJ databases">
        <title>Massive genome expansion in bonnet fungi (Mycena s.s.) driven by repeated elements and novel gene families across ecological guilds.</title>
        <authorList>
            <consortium name="Lawrence Berkeley National Laboratory"/>
            <person name="Harder C.B."/>
            <person name="Miyauchi S."/>
            <person name="Viragh M."/>
            <person name="Kuo A."/>
            <person name="Thoen E."/>
            <person name="Andreopoulos B."/>
            <person name="Lu D."/>
            <person name="Skrede I."/>
            <person name="Drula E."/>
            <person name="Henrissat B."/>
            <person name="Morin E."/>
            <person name="Kohler A."/>
            <person name="Barry K."/>
            <person name="LaButti K."/>
            <person name="Morin E."/>
            <person name="Salamov A."/>
            <person name="Lipzen A."/>
            <person name="Mereny Z."/>
            <person name="Hegedus B."/>
            <person name="Baldrian P."/>
            <person name="Stursova M."/>
            <person name="Weitz H."/>
            <person name="Taylor A."/>
            <person name="Grigoriev I.V."/>
            <person name="Nagy L.G."/>
            <person name="Martin F."/>
            <person name="Kauserud H."/>
        </authorList>
    </citation>
    <scope>NUCLEOTIDE SEQUENCE</scope>
    <source>
        <strain evidence="9">CBHHK188m</strain>
    </source>
</reference>
<evidence type="ECO:0000256" key="4">
    <source>
        <dbReference type="ARBA" id="ARBA00022989"/>
    </source>
</evidence>
<feature type="compositionally biased region" description="Pro residues" evidence="6">
    <location>
        <begin position="126"/>
        <end position="138"/>
    </location>
</feature>
<dbReference type="Proteomes" id="UP001215280">
    <property type="component" value="Unassembled WGS sequence"/>
</dbReference>
<dbReference type="PANTHER" id="PTHR23319">
    <property type="entry name" value="GRAM DOMAIN CONTAINING 1B, ISOFORM E"/>
    <property type="match status" value="1"/>
</dbReference>
<dbReference type="InterPro" id="IPR051482">
    <property type="entry name" value="Cholesterol_transport"/>
</dbReference>
<comment type="subcellular location">
    <subcellularLocation>
        <location evidence="1">Membrane</location>
        <topology evidence="1">Single-pass membrane protein</topology>
    </subcellularLocation>
</comment>
<protein>
    <recommendedName>
        <fullName evidence="8">VASt domain-containing protein</fullName>
    </recommendedName>
</protein>
<dbReference type="InterPro" id="IPR004182">
    <property type="entry name" value="GRAM"/>
</dbReference>
<feature type="compositionally biased region" description="Polar residues" evidence="6">
    <location>
        <begin position="173"/>
        <end position="184"/>
    </location>
</feature>
<feature type="compositionally biased region" description="Basic residues" evidence="6">
    <location>
        <begin position="270"/>
        <end position="284"/>
    </location>
</feature>
<evidence type="ECO:0000256" key="5">
    <source>
        <dbReference type="ARBA" id="ARBA00023136"/>
    </source>
</evidence>
<evidence type="ECO:0000313" key="9">
    <source>
        <dbReference type="EMBL" id="KAJ7718294.1"/>
    </source>
</evidence>
<proteinExistence type="inferred from homology"/>
<sequence>MAPNFLSKLVKPSAGTRDRSLSSPSPPSPVSRSRTPSSVDHSISSRNPSALSSNSNTYSNGTTNTKSNGMYSATNPSVTVIPPSPVVNNAAVPDLPTYRPTTNGNGLPHTGDSSTAHSEESVTPTPDRPPVPAKPVPAAPAAVARPPTPKKSERTPTSSPQMSTSSLPRKASNKSLKQLQPQEHTPTAPPVPPMPATAPARHSRAATSPASSSGHAVEEDDPEPSPLSDSPVALRPTEFPQTSPSSSYTSGPSPSRRDTDAFSITSQGERKKKPTSRPWRRSAPKKPMGLAGAIAASGLAMANPAMTSPQHSTLGPQVMNTNENRSSPSLVTSPTLNPRKLNQSPDAVSTHHRRHHTASNGKPQREKTEHLRRRTTGSAASHGEGDGYFPDEQAEYYSGLDDSPEDGSGSDSEGESGSGLEDLDLGEDDIPVTGFAVASNKRNADFHELFPGIPEGDYLIDDYGCALQREILIQGRIYVSENHLCFHANIFGWVTDLLIPIYEITTLEKKMTAFVIPNAIRIGTPRADYTFASFLSRDTTFDVIHNIWRLARPSDAASIGSGSLEGAGGHVVEGTIIGGALLIGGVVQRNATQCACGKQGSHFSETAMETIVPGTPDRIYNLMFASGFMKDFMAVNQKLLDIQVADWAPIETGSKLLARNMSYIKPLNASLGPKQTKCEIRDETVHLDFDDYVSTVTTTRNPDVPSGGVFSVKTRTCIMWATPLSTKVIVTTQVEWTGRSFIKGIIERSAIEGQKEYHVALEQAMRVYIKEHQSEFMPAGVDPTAIVIPDPVAGVPPMSPGLGGDALSEKEREKERSRRGLQWAWDTFDGAAQVAKRSTKGALELIRDGWENSTATTILYFLIVVLVFSNVWTYMRMGSAVDKGRKKDMELAKVGDKEQWVAGVVTALFDELNAGKLTVTPPGGAEVGPRAAPAAPVAPLDPENLKLEISSLQMTLDRVEERVRSIRGSLGEIESLNNVD</sequence>
<name>A0AAD7HDV1_9AGAR</name>
<evidence type="ECO:0000259" key="8">
    <source>
        <dbReference type="PROSITE" id="PS51778"/>
    </source>
</evidence>
<feature type="compositionally biased region" description="Polar residues" evidence="6">
    <location>
        <begin position="99"/>
        <end position="116"/>
    </location>
</feature>
<dbReference type="GO" id="GO:0120015">
    <property type="term" value="F:sterol transfer activity"/>
    <property type="evidence" value="ECO:0007669"/>
    <property type="project" value="TreeGrafter"/>
</dbReference>
<feature type="compositionally biased region" description="Low complexity" evidence="6">
    <location>
        <begin position="398"/>
        <end position="411"/>
    </location>
</feature>
<dbReference type="PANTHER" id="PTHR23319:SF4">
    <property type="entry name" value="GRAM DOMAIN CONTAINING 1B, ISOFORM E"/>
    <property type="match status" value="1"/>
</dbReference>
<gene>
    <name evidence="9" type="ORF">DFH07DRAFT_334465</name>
</gene>
<dbReference type="AlphaFoldDB" id="A0AAD7HDV1"/>
<dbReference type="Pfam" id="PF02893">
    <property type="entry name" value="GRAM"/>
    <property type="match status" value="1"/>
</dbReference>
<feature type="region of interest" description="Disordered" evidence="6">
    <location>
        <begin position="1"/>
        <end position="425"/>
    </location>
</feature>
<dbReference type="Pfam" id="PF16016">
    <property type="entry name" value="VASt"/>
    <property type="match status" value="1"/>
</dbReference>
<evidence type="ECO:0000313" key="10">
    <source>
        <dbReference type="Proteomes" id="UP001215280"/>
    </source>
</evidence>
<organism evidence="9 10">
    <name type="scientific">Mycena maculata</name>
    <dbReference type="NCBI Taxonomy" id="230809"/>
    <lineage>
        <taxon>Eukaryota</taxon>
        <taxon>Fungi</taxon>
        <taxon>Dikarya</taxon>
        <taxon>Basidiomycota</taxon>
        <taxon>Agaricomycotina</taxon>
        <taxon>Agaricomycetes</taxon>
        <taxon>Agaricomycetidae</taxon>
        <taxon>Agaricales</taxon>
        <taxon>Marasmiineae</taxon>
        <taxon>Mycenaceae</taxon>
        <taxon>Mycena</taxon>
    </lineage>
</organism>
<keyword evidence="3 7" id="KW-0812">Transmembrane</keyword>
<evidence type="ECO:0000256" key="1">
    <source>
        <dbReference type="ARBA" id="ARBA00004167"/>
    </source>
</evidence>
<keyword evidence="4 7" id="KW-1133">Transmembrane helix</keyword>
<comment type="caution">
    <text evidence="9">The sequence shown here is derived from an EMBL/GenBank/DDBJ whole genome shotgun (WGS) entry which is preliminary data.</text>
</comment>
<feature type="compositionally biased region" description="Polar residues" evidence="6">
    <location>
        <begin position="205"/>
        <end position="214"/>
    </location>
</feature>
<feature type="compositionally biased region" description="Pro residues" evidence="6">
    <location>
        <begin position="187"/>
        <end position="196"/>
    </location>
</feature>
<evidence type="ECO:0000256" key="7">
    <source>
        <dbReference type="SAM" id="Phobius"/>
    </source>
</evidence>
<dbReference type="InterPro" id="IPR011993">
    <property type="entry name" value="PH-like_dom_sf"/>
</dbReference>
<feature type="compositionally biased region" description="Low complexity" evidence="6">
    <location>
        <begin position="155"/>
        <end position="168"/>
    </location>
</feature>
<feature type="compositionally biased region" description="Polar residues" evidence="6">
    <location>
        <begin position="305"/>
        <end position="347"/>
    </location>
</feature>
<evidence type="ECO:0000256" key="2">
    <source>
        <dbReference type="ARBA" id="ARBA00006582"/>
    </source>
</evidence>
<dbReference type="GO" id="GO:0032934">
    <property type="term" value="F:sterol binding"/>
    <property type="evidence" value="ECO:0007669"/>
    <property type="project" value="TreeGrafter"/>
</dbReference>
<evidence type="ECO:0000256" key="3">
    <source>
        <dbReference type="ARBA" id="ARBA00022692"/>
    </source>
</evidence>
<feature type="transmembrane region" description="Helical" evidence="7">
    <location>
        <begin position="858"/>
        <end position="877"/>
    </location>
</feature>
<keyword evidence="10" id="KW-1185">Reference proteome</keyword>
<evidence type="ECO:0000256" key="6">
    <source>
        <dbReference type="SAM" id="MobiDB-lite"/>
    </source>
</evidence>
<dbReference type="PROSITE" id="PS51778">
    <property type="entry name" value="VAST"/>
    <property type="match status" value="1"/>
</dbReference>
<dbReference type="InterPro" id="IPR031968">
    <property type="entry name" value="VASt"/>
</dbReference>
<dbReference type="CDD" id="cd13220">
    <property type="entry name" value="PH-GRAM_GRAMDC"/>
    <property type="match status" value="1"/>
</dbReference>
<dbReference type="GO" id="GO:0005789">
    <property type="term" value="C:endoplasmic reticulum membrane"/>
    <property type="evidence" value="ECO:0007669"/>
    <property type="project" value="TreeGrafter"/>
</dbReference>
<comment type="similarity">
    <text evidence="2">Belongs to the YSP2 family.</text>
</comment>
<dbReference type="GO" id="GO:0032366">
    <property type="term" value="P:intracellular sterol transport"/>
    <property type="evidence" value="ECO:0007669"/>
    <property type="project" value="TreeGrafter"/>
</dbReference>
<dbReference type="GO" id="GO:0140268">
    <property type="term" value="C:endoplasmic reticulum-plasma membrane contact site"/>
    <property type="evidence" value="ECO:0007669"/>
    <property type="project" value="TreeGrafter"/>
</dbReference>
<feature type="compositionally biased region" description="Low complexity" evidence="6">
    <location>
        <begin position="30"/>
        <end position="93"/>
    </location>
</feature>
<dbReference type="Gene3D" id="2.30.29.30">
    <property type="entry name" value="Pleckstrin-homology domain (PH domain)/Phosphotyrosine-binding domain (PTB)"/>
    <property type="match status" value="1"/>
</dbReference>
<dbReference type="SMART" id="SM00568">
    <property type="entry name" value="GRAM"/>
    <property type="match status" value="1"/>
</dbReference>
<keyword evidence="5 7" id="KW-0472">Membrane</keyword>
<dbReference type="GO" id="GO:0005739">
    <property type="term" value="C:mitochondrion"/>
    <property type="evidence" value="ECO:0007669"/>
    <property type="project" value="TreeGrafter"/>
</dbReference>